<dbReference type="InterPro" id="IPR001279">
    <property type="entry name" value="Metallo-B-lactamas"/>
</dbReference>
<organism evidence="3 4">
    <name type="scientific">Streptococcus ovuberis</name>
    <dbReference type="NCBI Taxonomy" id="1936207"/>
    <lineage>
        <taxon>Bacteria</taxon>
        <taxon>Bacillati</taxon>
        <taxon>Bacillota</taxon>
        <taxon>Bacilli</taxon>
        <taxon>Lactobacillales</taxon>
        <taxon>Streptococcaceae</taxon>
        <taxon>Streptococcus</taxon>
    </lineage>
</organism>
<evidence type="ECO:0000256" key="1">
    <source>
        <dbReference type="ARBA" id="ARBA00022801"/>
    </source>
</evidence>
<dbReference type="PANTHER" id="PTHR43546">
    <property type="entry name" value="UPF0173 METAL-DEPENDENT HYDROLASE MJ1163-RELATED"/>
    <property type="match status" value="1"/>
</dbReference>
<dbReference type="InterPro" id="IPR036866">
    <property type="entry name" value="RibonucZ/Hydroxyglut_hydro"/>
</dbReference>
<dbReference type="GO" id="GO:0016787">
    <property type="term" value="F:hydrolase activity"/>
    <property type="evidence" value="ECO:0007669"/>
    <property type="project" value="UniProtKB-KW"/>
</dbReference>
<keyword evidence="1 3" id="KW-0378">Hydrolase</keyword>
<dbReference type="SUPFAM" id="SSF56281">
    <property type="entry name" value="Metallo-hydrolase/oxidoreductase"/>
    <property type="match status" value="1"/>
</dbReference>
<keyword evidence="4" id="KW-1185">Reference proteome</keyword>
<dbReference type="Pfam" id="PF12706">
    <property type="entry name" value="Lactamase_B_2"/>
    <property type="match status" value="1"/>
</dbReference>
<evidence type="ECO:0000259" key="2">
    <source>
        <dbReference type="Pfam" id="PF12706"/>
    </source>
</evidence>
<dbReference type="InterPro" id="IPR050114">
    <property type="entry name" value="UPF0173_UPF0282_UlaG_hydrolase"/>
</dbReference>
<dbReference type="EMBL" id="JAAXPR010000006">
    <property type="protein sequence ID" value="NKZ20209.1"/>
    <property type="molecule type" value="Genomic_DNA"/>
</dbReference>
<comment type="caution">
    <text evidence="3">The sequence shown here is derived from an EMBL/GenBank/DDBJ whole genome shotgun (WGS) entry which is preliminary data.</text>
</comment>
<reference evidence="3 4" key="1">
    <citation type="submission" date="2020-04" db="EMBL/GenBank/DDBJ databases">
        <title>MicrobeNet Type strains.</title>
        <authorList>
            <person name="Nicholson A.C."/>
        </authorList>
    </citation>
    <scope>NUCLEOTIDE SEQUENCE [LARGE SCALE GENOMIC DNA]</scope>
    <source>
        <strain evidence="3 4">CCUG 69612</strain>
    </source>
</reference>
<evidence type="ECO:0000313" key="4">
    <source>
        <dbReference type="Proteomes" id="UP000522720"/>
    </source>
</evidence>
<evidence type="ECO:0000313" key="3">
    <source>
        <dbReference type="EMBL" id="NKZ20209.1"/>
    </source>
</evidence>
<accession>A0A7X6S0L0</accession>
<dbReference type="PANTHER" id="PTHR43546:SF9">
    <property type="entry name" value="L-ASCORBATE-6-PHOSPHATE LACTONASE ULAG-RELATED"/>
    <property type="match status" value="1"/>
</dbReference>
<gene>
    <name evidence="3" type="ORF">HF992_05035</name>
</gene>
<dbReference type="Proteomes" id="UP000522720">
    <property type="component" value="Unassembled WGS sequence"/>
</dbReference>
<name>A0A7X6S0L0_9STRE</name>
<dbReference type="Gene3D" id="3.60.15.10">
    <property type="entry name" value="Ribonuclease Z/Hydroxyacylglutathione hydrolase-like"/>
    <property type="match status" value="1"/>
</dbReference>
<dbReference type="AlphaFoldDB" id="A0A7X6S0L0"/>
<protein>
    <submittedName>
        <fullName evidence="3">MBL fold metallo-hydrolase</fullName>
    </submittedName>
</protein>
<feature type="domain" description="Metallo-beta-lactamase" evidence="2">
    <location>
        <begin position="43"/>
        <end position="224"/>
    </location>
</feature>
<sequence length="266" mass="30061">MDMTKQATPPKTQAYGAEAFEPIQGTVLRWLGNSGLHINSRGTNIMIDPVVEDFDMPLLIEMPITSEKIPHLDAVLITHDDNDHFSKSFRQLTRERVVEYHAPHFVAGLIKQEGLTATGHAVGDRFSVNDVTVEVTRAWHNWKSDNPKYGRTYAVEDLCGFYLTTPDGTIYIPGDSKALPEQYEMPAPDAIFFDWSDNFWHIGFLNAVRLANTYPQADLICQHWGTVDAPNMNTFNMDPQDLMDKVVNPERIQVLAAGQPFNLTRK</sequence>
<proteinExistence type="predicted"/>